<dbReference type="RefSeq" id="WP_090554496.1">
    <property type="nucleotide sequence ID" value="NZ_FNRA01000001.1"/>
</dbReference>
<keyword evidence="1" id="KW-0472">Membrane</keyword>
<reference evidence="2 3" key="1">
    <citation type="submission" date="2016-10" db="EMBL/GenBank/DDBJ databases">
        <authorList>
            <person name="de Groot N.N."/>
        </authorList>
    </citation>
    <scope>NUCLEOTIDE SEQUENCE [LARGE SCALE GENOMIC DNA]</scope>
    <source>
        <strain evidence="2 3">DSM 19033</strain>
    </source>
</reference>
<proteinExistence type="predicted"/>
<dbReference type="STRING" id="425514.SAMN05443550_101326"/>
<gene>
    <name evidence="2" type="ORF">SAMN05443550_101326</name>
</gene>
<dbReference type="AlphaFoldDB" id="A0A1H3WQD6"/>
<evidence type="ECO:0000313" key="3">
    <source>
        <dbReference type="Proteomes" id="UP000198850"/>
    </source>
</evidence>
<organism evidence="2 3">
    <name type="scientific">Pedobacter hartonius</name>
    <dbReference type="NCBI Taxonomy" id="425514"/>
    <lineage>
        <taxon>Bacteria</taxon>
        <taxon>Pseudomonadati</taxon>
        <taxon>Bacteroidota</taxon>
        <taxon>Sphingobacteriia</taxon>
        <taxon>Sphingobacteriales</taxon>
        <taxon>Sphingobacteriaceae</taxon>
        <taxon>Pedobacter</taxon>
    </lineage>
</organism>
<name>A0A1H3WQD6_9SPHI</name>
<evidence type="ECO:0000313" key="2">
    <source>
        <dbReference type="EMBL" id="SDZ88564.1"/>
    </source>
</evidence>
<dbReference type="EMBL" id="FNRA01000001">
    <property type="protein sequence ID" value="SDZ88564.1"/>
    <property type="molecule type" value="Genomic_DNA"/>
</dbReference>
<keyword evidence="1" id="KW-1133">Transmembrane helix</keyword>
<sequence>MFNLSILLITSFLSSVATFYVNEDLKQGPVRSSAVLSLIVGVCFYFFSHSINSYLVKNIPIVFIGASFIGMVSVRLLSNYLLIGTAGVIFCLIYLNTSKFFNGYGGALGISASIALLAVLSIPILNKKKRLTNGFIQLRKIVFKSGGSN</sequence>
<keyword evidence="1" id="KW-0812">Transmembrane</keyword>
<protein>
    <submittedName>
        <fullName evidence="2">Uncharacterized protein</fullName>
    </submittedName>
</protein>
<feature type="transmembrane region" description="Helical" evidence="1">
    <location>
        <begin position="76"/>
        <end position="95"/>
    </location>
</feature>
<feature type="transmembrane region" description="Helical" evidence="1">
    <location>
        <begin position="101"/>
        <end position="125"/>
    </location>
</feature>
<dbReference type="Proteomes" id="UP000198850">
    <property type="component" value="Unassembled WGS sequence"/>
</dbReference>
<evidence type="ECO:0000256" key="1">
    <source>
        <dbReference type="SAM" id="Phobius"/>
    </source>
</evidence>
<dbReference type="OrthoDB" id="768533at2"/>
<accession>A0A1H3WQD6</accession>
<keyword evidence="3" id="KW-1185">Reference proteome</keyword>
<feature type="transmembrane region" description="Helical" evidence="1">
    <location>
        <begin position="34"/>
        <end position="55"/>
    </location>
</feature>